<gene>
    <name evidence="4" type="primary">parB_3</name>
    <name evidence="4" type="ORF">NCTC10684_05371</name>
</gene>
<dbReference type="InterPro" id="IPR037972">
    <property type="entry name" value="RepB_N"/>
</dbReference>
<dbReference type="InterPro" id="IPR050336">
    <property type="entry name" value="Chromosome_partition/occlusion"/>
</dbReference>
<dbReference type="CDD" id="cd16405">
    <property type="entry name" value="RepB_like_N"/>
    <property type="match status" value="1"/>
</dbReference>
<dbReference type="InterPro" id="IPR011111">
    <property type="entry name" value="Plasmid_RepB"/>
</dbReference>
<feature type="compositionally biased region" description="Basic and acidic residues" evidence="2">
    <location>
        <begin position="28"/>
        <end position="41"/>
    </location>
</feature>
<sequence length="351" mass="38485">MALNRKDQLKALFGTAEPSMAPATPSEKTQETKTAEPEAARPRSASGAVKAMGLSLGGLSKEIEEARRLKESFDAAERISQVDASLIEASFVADRLDHGALDPDFDALVLSIEASGQQVPVLLRPHPDKPGRYQTAYGHRRVRAAGKLGVPVLAIIRPLSDVELVLAQGKENSERRDLSFIERALFAHELIARGFERGVVQDALSLHKAEMTRFLQVADAVPEQIVRAIGAAPKIGRPRWMALADLLKSEAARVKAEDEITSQRFRDAASDERFNLLFMRLQRKGQSIVGAAREIRDDNGKAVANLTVTKGKARVDFLERMTDGFEDFLGQELPKLLERFEQKRGGSAGQG</sequence>
<dbReference type="Pfam" id="PF02195">
    <property type="entry name" value="ParB_N"/>
    <property type="match status" value="1"/>
</dbReference>
<dbReference type="GO" id="GO:0005694">
    <property type="term" value="C:chromosome"/>
    <property type="evidence" value="ECO:0007669"/>
    <property type="project" value="TreeGrafter"/>
</dbReference>
<dbReference type="EMBL" id="UFSM01000003">
    <property type="protein sequence ID" value="SUY29139.1"/>
    <property type="molecule type" value="Genomic_DNA"/>
</dbReference>
<reference evidence="4 5" key="1">
    <citation type="submission" date="2018-06" db="EMBL/GenBank/DDBJ databases">
        <authorList>
            <consortium name="Pathogen Informatics"/>
            <person name="Doyle S."/>
        </authorList>
    </citation>
    <scope>NUCLEOTIDE SEQUENCE [LARGE SCALE GENOMIC DNA]</scope>
    <source>
        <strain evidence="4 5">NCTC10684</strain>
    </source>
</reference>
<dbReference type="RefSeq" id="WP_165916102.1">
    <property type="nucleotide sequence ID" value="NZ_BAAAVY010000031.1"/>
</dbReference>
<organism evidence="4 5">
    <name type="scientific">Aminobacter aminovorans</name>
    <name type="common">Chelatobacter heintzii</name>
    <dbReference type="NCBI Taxonomy" id="83263"/>
    <lineage>
        <taxon>Bacteria</taxon>
        <taxon>Pseudomonadati</taxon>
        <taxon>Pseudomonadota</taxon>
        <taxon>Alphaproteobacteria</taxon>
        <taxon>Hyphomicrobiales</taxon>
        <taxon>Phyllobacteriaceae</taxon>
        <taxon>Aminobacter</taxon>
    </lineage>
</organism>
<evidence type="ECO:0000313" key="4">
    <source>
        <dbReference type="EMBL" id="SUY29139.1"/>
    </source>
</evidence>
<dbReference type="PANTHER" id="PTHR33375">
    <property type="entry name" value="CHROMOSOME-PARTITIONING PROTEIN PARB-RELATED"/>
    <property type="match status" value="1"/>
</dbReference>
<evidence type="ECO:0000259" key="3">
    <source>
        <dbReference type="SMART" id="SM00470"/>
    </source>
</evidence>
<comment type="similarity">
    <text evidence="1">Belongs to the ParB family.</text>
</comment>
<dbReference type="NCBIfam" id="TIGR00180">
    <property type="entry name" value="parB_part"/>
    <property type="match status" value="1"/>
</dbReference>
<dbReference type="InterPro" id="IPR004437">
    <property type="entry name" value="ParB/RepB/Spo0J"/>
</dbReference>
<name>A0A381INU4_AMIAI</name>
<feature type="domain" description="ParB-like N-terminal" evidence="3">
    <location>
        <begin position="80"/>
        <end position="173"/>
    </location>
</feature>
<evidence type="ECO:0000256" key="1">
    <source>
        <dbReference type="ARBA" id="ARBA00006295"/>
    </source>
</evidence>
<dbReference type="PANTHER" id="PTHR33375:SF1">
    <property type="entry name" value="CHROMOSOME-PARTITIONING PROTEIN PARB-RELATED"/>
    <property type="match status" value="1"/>
</dbReference>
<evidence type="ECO:0000256" key="2">
    <source>
        <dbReference type="SAM" id="MobiDB-lite"/>
    </source>
</evidence>
<feature type="region of interest" description="Disordered" evidence="2">
    <location>
        <begin position="11"/>
        <end position="48"/>
    </location>
</feature>
<accession>A0A381INU4</accession>
<dbReference type="Proteomes" id="UP000254701">
    <property type="component" value="Unassembled WGS sequence"/>
</dbReference>
<protein>
    <submittedName>
        <fullName evidence="4">Chromosome-partitioning protein parB</fullName>
    </submittedName>
</protein>
<dbReference type="InterPro" id="IPR036086">
    <property type="entry name" value="ParB/Sulfiredoxin_sf"/>
</dbReference>
<dbReference type="SMART" id="SM00470">
    <property type="entry name" value="ParB"/>
    <property type="match status" value="1"/>
</dbReference>
<dbReference type="AlphaFoldDB" id="A0A381INU4"/>
<dbReference type="Gene3D" id="1.10.10.2830">
    <property type="match status" value="1"/>
</dbReference>
<dbReference type="Pfam" id="PF07506">
    <property type="entry name" value="RepB"/>
    <property type="match status" value="1"/>
</dbReference>
<dbReference type="SUPFAM" id="SSF110849">
    <property type="entry name" value="ParB/Sulfiredoxin"/>
    <property type="match status" value="1"/>
</dbReference>
<proteinExistence type="inferred from homology"/>
<dbReference type="GO" id="GO:0007059">
    <property type="term" value="P:chromosome segregation"/>
    <property type="evidence" value="ECO:0007669"/>
    <property type="project" value="TreeGrafter"/>
</dbReference>
<evidence type="ECO:0000313" key="5">
    <source>
        <dbReference type="Proteomes" id="UP000254701"/>
    </source>
</evidence>
<dbReference type="InterPro" id="IPR017819">
    <property type="entry name" value="Plasmid_partition_RepB"/>
</dbReference>
<dbReference type="SUPFAM" id="SSF109709">
    <property type="entry name" value="KorB DNA-binding domain-like"/>
    <property type="match status" value="1"/>
</dbReference>
<dbReference type="GO" id="GO:0003677">
    <property type="term" value="F:DNA binding"/>
    <property type="evidence" value="ECO:0007669"/>
    <property type="project" value="InterPro"/>
</dbReference>
<dbReference type="NCBIfam" id="TIGR03454">
    <property type="entry name" value="partition_RepB"/>
    <property type="match status" value="1"/>
</dbReference>
<dbReference type="Gene3D" id="3.90.1530.30">
    <property type="match status" value="1"/>
</dbReference>
<dbReference type="InterPro" id="IPR003115">
    <property type="entry name" value="ParB_N"/>
</dbReference>